<evidence type="ECO:0000313" key="2">
    <source>
        <dbReference type="Proteomes" id="UP001431776"/>
    </source>
</evidence>
<dbReference type="AlphaFoldDB" id="A0AAW6TZW9"/>
<comment type="caution">
    <text evidence="1">The sequence shown here is derived from an EMBL/GenBank/DDBJ whole genome shotgun (WGS) entry which is preliminary data.</text>
</comment>
<name>A0AAW6TZW9_9BACT</name>
<organism evidence="1 2">
    <name type="scientific">Anaerobaca lacustris</name>
    <dbReference type="NCBI Taxonomy" id="3044600"/>
    <lineage>
        <taxon>Bacteria</taxon>
        <taxon>Pseudomonadati</taxon>
        <taxon>Planctomycetota</taxon>
        <taxon>Phycisphaerae</taxon>
        <taxon>Sedimentisphaerales</taxon>
        <taxon>Anaerobacaceae</taxon>
        <taxon>Anaerobaca</taxon>
    </lineage>
</organism>
<gene>
    <name evidence="1" type="ORF">QJ522_13785</name>
</gene>
<evidence type="ECO:0000313" key="1">
    <source>
        <dbReference type="EMBL" id="MDI6450125.1"/>
    </source>
</evidence>
<accession>A0AAW6TZW9</accession>
<proteinExistence type="predicted"/>
<reference evidence="1" key="1">
    <citation type="submission" date="2023-05" db="EMBL/GenBank/DDBJ databases">
        <title>Anaerotaeda fermentans gen. nov., sp. nov., a novel anaerobic planctomycete of the new family within the order Sedimentisphaerales isolated from Taman Peninsula, Russia.</title>
        <authorList>
            <person name="Khomyakova M.A."/>
            <person name="Merkel A.Y."/>
            <person name="Slobodkin A.I."/>
        </authorList>
    </citation>
    <scope>NUCLEOTIDE SEQUENCE</scope>
    <source>
        <strain evidence="1">M17dextr</strain>
    </source>
</reference>
<keyword evidence="2" id="KW-1185">Reference proteome</keyword>
<dbReference type="EMBL" id="JASCXX010000016">
    <property type="protein sequence ID" value="MDI6450125.1"/>
    <property type="molecule type" value="Genomic_DNA"/>
</dbReference>
<protein>
    <recommendedName>
        <fullName evidence="3">Non-ribosomal peptide synthase</fullName>
    </recommendedName>
</protein>
<dbReference type="Proteomes" id="UP001431776">
    <property type="component" value="Unassembled WGS sequence"/>
</dbReference>
<dbReference type="RefSeq" id="WP_349245534.1">
    <property type="nucleotide sequence ID" value="NZ_JASCXX010000016.1"/>
</dbReference>
<sequence>MTSQQLYQGLTATTMGRLISGFGERETSLHRDAVVDLDKMVRTCRVTFRPLPQGYRNQAVISLRGDLEQALRRSGVDVVPWERAAVPFRQKGFLPVVHRPFHLTMRAVHGGIHAVFDVERPVSPLRWLGIGVVESLYRLTCLLRPNVRQGSVSSIGRLSLWADDHVAKYLQDHSRTQIVTLTEFDSRLVDPDLPYERRIGLGLTILARLFSQIVIGVHAGRISVLNMNLTDSVVERDELDAFVRGCLVPKLFLPIVPLLPSQFDLGRYDPRTTDSARKLIDLSESLGRLGLLPGVEAVSGLLGRRSRRDMARAIMLGRTGVSFGFIAFIEPPRYVGPAEISAEQWRDLPPSPAYSPDEVRRDAQGRLYAKIQSNGVTVFRQVPDLWIASSRSGCDKAHLRLDRDVIRIGYNGHLCIERPEQASADDDFNPSYDIRVMVATALATVLYAPHLLAAGAPLFHFHGYPHRDWFAADEAFAGADNPAVPCGTMEAGVFNFQAMAQLAARHGPALKLACFVEPDHGANLLAGSIEYLVARLREGVERGQLTLGGGHLTSLRPA</sequence>
<evidence type="ECO:0008006" key="3">
    <source>
        <dbReference type="Google" id="ProtNLM"/>
    </source>
</evidence>